<dbReference type="PANTHER" id="PTHR32432:SF3">
    <property type="entry name" value="ETHANOLAMINE UTILIZATION PROTEIN EUTJ"/>
    <property type="match status" value="1"/>
</dbReference>
<dbReference type="Gene3D" id="3.30.420.40">
    <property type="match status" value="2"/>
</dbReference>
<dbReference type="InterPro" id="IPR043129">
    <property type="entry name" value="ATPase_NBD"/>
</dbReference>
<evidence type="ECO:0000313" key="1">
    <source>
        <dbReference type="EMBL" id="ABL00025.1"/>
    </source>
</evidence>
<dbReference type="PANTHER" id="PTHR32432">
    <property type="entry name" value="CELL DIVISION PROTEIN FTSA-RELATED"/>
    <property type="match status" value="1"/>
</dbReference>
<dbReference type="Proteomes" id="UP000006732">
    <property type="component" value="Chromosome"/>
</dbReference>
<dbReference type="SUPFAM" id="SSF53067">
    <property type="entry name" value="Actin-like ATPase domain"/>
    <property type="match status" value="1"/>
</dbReference>
<reference evidence="1 2" key="1">
    <citation type="submission" date="2006-10" db="EMBL/GenBank/DDBJ databases">
        <title>Complete sequence of chromosome of Pelobacter propionicus DSM 2379.</title>
        <authorList>
            <consortium name="US DOE Joint Genome Institute"/>
            <person name="Copeland A."/>
            <person name="Lucas S."/>
            <person name="Lapidus A."/>
            <person name="Barry K."/>
            <person name="Detter J.C."/>
            <person name="Glavina del Rio T."/>
            <person name="Hammon N."/>
            <person name="Israni S."/>
            <person name="Dalin E."/>
            <person name="Tice H."/>
            <person name="Pitluck S."/>
            <person name="Saunders E."/>
            <person name="Brettin T."/>
            <person name="Bruce D."/>
            <person name="Han C."/>
            <person name="Tapia R."/>
            <person name="Schmutz J."/>
            <person name="Larimer F."/>
            <person name="Land M."/>
            <person name="Hauser L."/>
            <person name="Kyrpides N."/>
            <person name="Kim E."/>
            <person name="Lovley D."/>
            <person name="Richardson P."/>
        </authorList>
    </citation>
    <scope>NUCLEOTIDE SEQUENCE [LARGE SCALE GENOMIC DNA]</scope>
    <source>
        <strain evidence="2">DSM 2379 / NBRC 103807 / OttBd1</strain>
    </source>
</reference>
<dbReference type="eggNOG" id="COG4972">
    <property type="taxonomic scope" value="Bacteria"/>
</dbReference>
<name>A1ARQ4_PELPD</name>
<evidence type="ECO:0000313" key="2">
    <source>
        <dbReference type="Proteomes" id="UP000006732"/>
    </source>
</evidence>
<dbReference type="RefSeq" id="WP_011736280.1">
    <property type="nucleotide sequence ID" value="NC_008609.1"/>
</dbReference>
<dbReference type="HOGENOM" id="CLU_905400_0_0_7"/>
<accession>A1ARQ4</accession>
<dbReference type="STRING" id="338966.Ppro_2419"/>
<organism evidence="1 2">
    <name type="scientific">Pelobacter propionicus (strain DSM 2379 / NBRC 103807 / OttBd1)</name>
    <dbReference type="NCBI Taxonomy" id="338966"/>
    <lineage>
        <taxon>Bacteria</taxon>
        <taxon>Pseudomonadati</taxon>
        <taxon>Thermodesulfobacteriota</taxon>
        <taxon>Desulfuromonadia</taxon>
        <taxon>Desulfuromonadales</taxon>
        <taxon>Desulfuromonadaceae</taxon>
        <taxon>Pelobacter</taxon>
    </lineage>
</organism>
<dbReference type="KEGG" id="ppd:Ppro_2419"/>
<dbReference type="Gene3D" id="3.30.1490.300">
    <property type="match status" value="1"/>
</dbReference>
<dbReference type="EMBL" id="CP000482">
    <property type="protein sequence ID" value="ABL00025.1"/>
    <property type="molecule type" value="Genomic_DNA"/>
</dbReference>
<keyword evidence="2" id="KW-1185">Reference proteome</keyword>
<dbReference type="AlphaFoldDB" id="A1ARQ4"/>
<sequence length="315" mass="34409">MTMRFSGTLFRRKSLGVEIGPAGAAFALLGGSSTNPCLERVAFRPLAPGALRPSLREANITDPQAFCDCLREAHSQLLQGGTMLSVTLPDAVGRVLLMDVEGRFKNRAEGLDIIRWKLKKSMPLDVGDTHLDYQKLRVSENNDMLLLVSLVSRSVIGQYEDLIAAAGLVPARIDLNLFNLYRTFERRLSLQDECTLISFYGNSLSIMIMADGVPEFIRVKELPGVSPHDGRVYREICNSLLAYRERFPERIPQGVTCIAAPEAAPGFRDMVSEALAGETLLLEAKSAVTPLVDAPADQATLFPFTAAIGAALRSL</sequence>
<proteinExistence type="predicted"/>
<protein>
    <submittedName>
        <fullName evidence="1">Putative type IV pilus assembly protein PilM</fullName>
    </submittedName>
</protein>
<gene>
    <name evidence="1" type="ordered locus">Ppro_2419</name>
</gene>
<dbReference type="InterPro" id="IPR050696">
    <property type="entry name" value="FtsA/MreB"/>
</dbReference>